<feature type="coiled-coil region" evidence="1">
    <location>
        <begin position="222"/>
        <end position="284"/>
    </location>
</feature>
<organism evidence="4">
    <name type="scientific">marine sediment metagenome</name>
    <dbReference type="NCBI Taxonomy" id="412755"/>
    <lineage>
        <taxon>unclassified sequences</taxon>
        <taxon>metagenomes</taxon>
        <taxon>ecological metagenomes</taxon>
    </lineage>
</organism>
<dbReference type="SUPFAM" id="SSF47384">
    <property type="entry name" value="Homodimeric domain of signal transducing histidine kinase"/>
    <property type="match status" value="1"/>
</dbReference>
<feature type="domain" description="Signal transduction histidine kinase dimerisation/phosphoacceptor" evidence="3">
    <location>
        <begin position="286"/>
        <end position="351"/>
    </location>
</feature>
<comment type="caution">
    <text evidence="4">The sequence shown here is derived from an EMBL/GenBank/DDBJ whole genome shotgun (WGS) entry which is preliminary data.</text>
</comment>
<feature type="transmembrane region" description="Helical" evidence="2">
    <location>
        <begin position="56"/>
        <end position="76"/>
    </location>
</feature>
<evidence type="ECO:0000256" key="2">
    <source>
        <dbReference type="SAM" id="Phobius"/>
    </source>
</evidence>
<evidence type="ECO:0000256" key="1">
    <source>
        <dbReference type="SAM" id="Coils"/>
    </source>
</evidence>
<dbReference type="PANTHER" id="PTHR43065:SF42">
    <property type="entry name" value="TWO-COMPONENT SENSOR PPRA"/>
    <property type="match status" value="1"/>
</dbReference>
<dbReference type="EMBL" id="LAZR01042843">
    <property type="protein sequence ID" value="KKL08528.1"/>
    <property type="molecule type" value="Genomic_DNA"/>
</dbReference>
<keyword evidence="2" id="KW-1133">Transmembrane helix</keyword>
<protein>
    <recommendedName>
        <fullName evidence="3">Signal transduction histidine kinase dimerisation/phosphoacceptor domain-containing protein</fullName>
    </recommendedName>
</protein>
<dbReference type="PANTHER" id="PTHR43065">
    <property type="entry name" value="SENSOR HISTIDINE KINASE"/>
    <property type="match status" value="1"/>
</dbReference>
<keyword evidence="2" id="KW-0812">Transmembrane</keyword>
<feature type="transmembrane region" description="Helical" evidence="2">
    <location>
        <begin position="162"/>
        <end position="183"/>
    </location>
</feature>
<keyword evidence="1" id="KW-0175">Coiled coil</keyword>
<feature type="non-terminal residue" evidence="4">
    <location>
        <position position="351"/>
    </location>
</feature>
<evidence type="ECO:0000259" key="3">
    <source>
        <dbReference type="SMART" id="SM00388"/>
    </source>
</evidence>
<gene>
    <name evidence="4" type="ORF">LCGC14_2574950</name>
</gene>
<accession>A0A0F9D8W8</accession>
<dbReference type="AlphaFoldDB" id="A0A0F9D8W8"/>
<feature type="transmembrane region" description="Helical" evidence="2">
    <location>
        <begin position="82"/>
        <end position="103"/>
    </location>
</feature>
<sequence>MGKKFNIPANLLGLPTSIHQDYELRGMTLAFKGKIQHLEKEFGDDFFNRSIIPFRFSIVLAIFFYGIFAFLDSIMFPELKELFWFIRFGIVTPILVGVIFLSFSKIFKKFMQPVIAGIMYLTGLGIIVMNYFASTLAGDYSYYAGLFLILMFGYTFIRARFIYATIAGWSIVISYEIAALWIAETPIEVFINSNYFFISANVIGMFISYFMENSVRRDFYMRKLLQTEREKVVKANNTLEKRVDERTHQLTIANKDLLKEIEVRKHHQNEKNKLEVQLLHLQKMETIGTLAGGIAHDFNNILTPILGYTEMALEELSDESTLKYDVEQINNAATRGKDLVQQILTFSRQVD</sequence>
<evidence type="ECO:0000313" key="4">
    <source>
        <dbReference type="EMBL" id="KKL08528.1"/>
    </source>
</evidence>
<dbReference type="Pfam" id="PF00512">
    <property type="entry name" value="HisKA"/>
    <property type="match status" value="1"/>
</dbReference>
<dbReference type="InterPro" id="IPR003661">
    <property type="entry name" value="HisK_dim/P_dom"/>
</dbReference>
<feature type="transmembrane region" description="Helical" evidence="2">
    <location>
        <begin position="140"/>
        <end position="157"/>
    </location>
</feature>
<dbReference type="Gene3D" id="1.10.287.130">
    <property type="match status" value="1"/>
</dbReference>
<keyword evidence="2" id="KW-0472">Membrane</keyword>
<dbReference type="CDD" id="cd00082">
    <property type="entry name" value="HisKA"/>
    <property type="match status" value="1"/>
</dbReference>
<proteinExistence type="predicted"/>
<dbReference type="InterPro" id="IPR036097">
    <property type="entry name" value="HisK_dim/P_sf"/>
</dbReference>
<name>A0A0F9D8W8_9ZZZZ</name>
<feature type="transmembrane region" description="Helical" evidence="2">
    <location>
        <begin position="195"/>
        <end position="212"/>
    </location>
</feature>
<reference evidence="4" key="1">
    <citation type="journal article" date="2015" name="Nature">
        <title>Complex archaea that bridge the gap between prokaryotes and eukaryotes.</title>
        <authorList>
            <person name="Spang A."/>
            <person name="Saw J.H."/>
            <person name="Jorgensen S.L."/>
            <person name="Zaremba-Niedzwiedzka K."/>
            <person name="Martijn J."/>
            <person name="Lind A.E."/>
            <person name="van Eijk R."/>
            <person name="Schleper C."/>
            <person name="Guy L."/>
            <person name="Ettema T.J."/>
        </authorList>
    </citation>
    <scope>NUCLEOTIDE SEQUENCE</scope>
</reference>
<dbReference type="GO" id="GO:0000155">
    <property type="term" value="F:phosphorelay sensor kinase activity"/>
    <property type="evidence" value="ECO:0007669"/>
    <property type="project" value="InterPro"/>
</dbReference>
<dbReference type="SMART" id="SM00388">
    <property type="entry name" value="HisKA"/>
    <property type="match status" value="1"/>
</dbReference>
<feature type="transmembrane region" description="Helical" evidence="2">
    <location>
        <begin position="115"/>
        <end position="134"/>
    </location>
</feature>